<dbReference type="GO" id="GO:0006508">
    <property type="term" value="P:proteolysis"/>
    <property type="evidence" value="ECO:0007669"/>
    <property type="project" value="UniProtKB-KW"/>
</dbReference>
<keyword evidence="9" id="KW-0378">Hydrolase</keyword>
<dbReference type="AlphaFoldDB" id="A0A0T5VWA2"/>
<keyword evidence="16" id="KW-1185">Reference proteome</keyword>
<dbReference type="CDD" id="cd09603">
    <property type="entry name" value="M1_APN_like"/>
    <property type="match status" value="1"/>
</dbReference>
<dbReference type="OrthoDB" id="100605at2"/>
<evidence type="ECO:0000256" key="11">
    <source>
        <dbReference type="ARBA" id="ARBA00023049"/>
    </source>
</evidence>
<dbReference type="GO" id="GO:0008270">
    <property type="term" value="F:zinc ion binding"/>
    <property type="evidence" value="ECO:0007669"/>
    <property type="project" value="InterPro"/>
</dbReference>
<dbReference type="GO" id="GO:0043171">
    <property type="term" value="P:peptide catabolic process"/>
    <property type="evidence" value="ECO:0007669"/>
    <property type="project" value="TreeGrafter"/>
</dbReference>
<feature type="domain" description="Aminopeptidase N-like N-terminal" evidence="14">
    <location>
        <begin position="49"/>
        <end position="238"/>
    </location>
</feature>
<dbReference type="Gene3D" id="2.60.40.1730">
    <property type="entry name" value="tricorn interacting facor f3 domain"/>
    <property type="match status" value="1"/>
</dbReference>
<dbReference type="InterPro" id="IPR042097">
    <property type="entry name" value="Aminopeptidase_N-like_N_sf"/>
</dbReference>
<dbReference type="EC" id="3.4.11.2" evidence="4"/>
<evidence type="ECO:0000256" key="2">
    <source>
        <dbReference type="ARBA" id="ARBA00001947"/>
    </source>
</evidence>
<keyword evidence="8" id="KW-0479">Metal-binding</keyword>
<organism evidence="15 16">
    <name type="scientific">Pedobacter ginsenosidimutans</name>
    <dbReference type="NCBI Taxonomy" id="687842"/>
    <lineage>
        <taxon>Bacteria</taxon>
        <taxon>Pseudomonadati</taxon>
        <taxon>Bacteroidota</taxon>
        <taxon>Sphingobacteriia</taxon>
        <taxon>Sphingobacteriales</taxon>
        <taxon>Sphingobacteriaceae</taxon>
        <taxon>Pedobacter</taxon>
    </lineage>
</organism>
<evidence type="ECO:0000256" key="9">
    <source>
        <dbReference type="ARBA" id="ARBA00022801"/>
    </source>
</evidence>
<keyword evidence="11" id="KW-0482">Metalloprotease</keyword>
<dbReference type="RefSeq" id="WP_057930759.1">
    <property type="nucleotide sequence ID" value="NZ_LMZQ01000001.1"/>
</dbReference>
<dbReference type="STRING" id="687842.ASU31_02285"/>
<comment type="similarity">
    <text evidence="3">Belongs to the peptidase M1 family.</text>
</comment>
<feature type="chain" id="PRO_5006665918" description="Aminopeptidase N" evidence="12">
    <location>
        <begin position="24"/>
        <end position="836"/>
    </location>
</feature>
<protein>
    <recommendedName>
        <fullName evidence="5">Aminopeptidase N</fullName>
        <ecNumber evidence="4">3.4.11.2</ecNumber>
    </recommendedName>
</protein>
<evidence type="ECO:0000259" key="13">
    <source>
        <dbReference type="Pfam" id="PF01433"/>
    </source>
</evidence>
<dbReference type="InterPro" id="IPR027268">
    <property type="entry name" value="Peptidase_M4/M1_CTD_sf"/>
</dbReference>
<comment type="catalytic activity">
    <reaction evidence="1">
        <text>Release of an N-terminal amino acid, Xaa-|-Yaa- from a peptide, amide or arylamide. Xaa is preferably Ala, but may be most amino acids including Pro (slow action). When a terminal hydrophobic residue is followed by a prolyl residue, the two may be released as an intact Xaa-Pro dipeptide.</text>
        <dbReference type="EC" id="3.4.11.2"/>
    </reaction>
</comment>
<dbReference type="GO" id="GO:0005615">
    <property type="term" value="C:extracellular space"/>
    <property type="evidence" value="ECO:0007669"/>
    <property type="project" value="TreeGrafter"/>
</dbReference>
<evidence type="ECO:0000256" key="6">
    <source>
        <dbReference type="ARBA" id="ARBA00022438"/>
    </source>
</evidence>
<evidence type="ECO:0000256" key="10">
    <source>
        <dbReference type="ARBA" id="ARBA00022833"/>
    </source>
</evidence>
<dbReference type="PANTHER" id="PTHR11533">
    <property type="entry name" value="PROTEASE M1 ZINC METALLOPROTEASE"/>
    <property type="match status" value="1"/>
</dbReference>
<dbReference type="GO" id="GO:0005737">
    <property type="term" value="C:cytoplasm"/>
    <property type="evidence" value="ECO:0007669"/>
    <property type="project" value="TreeGrafter"/>
</dbReference>
<dbReference type="GO" id="GO:0016020">
    <property type="term" value="C:membrane"/>
    <property type="evidence" value="ECO:0007669"/>
    <property type="project" value="TreeGrafter"/>
</dbReference>
<dbReference type="EMBL" id="LMZQ01000001">
    <property type="protein sequence ID" value="KRT18135.1"/>
    <property type="molecule type" value="Genomic_DNA"/>
</dbReference>
<dbReference type="Proteomes" id="UP000051950">
    <property type="component" value="Unassembled WGS sequence"/>
</dbReference>
<dbReference type="Pfam" id="PF01433">
    <property type="entry name" value="Peptidase_M1"/>
    <property type="match status" value="1"/>
</dbReference>
<accession>A0A0T5VWA2</accession>
<evidence type="ECO:0000313" key="16">
    <source>
        <dbReference type="Proteomes" id="UP000051950"/>
    </source>
</evidence>
<sequence length="836" mass="93760">MNKKNIACGVMLASAFMANPLFAQEQPVEKSNNLNVYRVTATKINDLVHTKLDVSFDYAKRYLYGKEWVTLKPHFYATDSLTLDAQGMDIKTVALVGAKGNTPLKYVYNDNKLYITLNKKYTNTEKYTVYIAYTAKPDELKVKGSAAITDAKGLYFINPDGTDKNKPTQIWTQGETESSSAWFPTIDKPDQKTTEEISMTVKSKYTTLSNGKFVSQKANADGTRTDTWKMDLPHSPYLFMMAVGEFKITKDTYKGKEVSYYLEPKFAPYARQIFGKTPDMIQFYSNLLGVDYPWNKYAQVVARDYVSGAMENTTATLHGEQVQKTDRELLDENEEGTIAHELFHQWFGDYVTAESWSNLTMNESFATFGEVIWHGHDEGQDAEDKSRYSKLQSYLGSTKKGESPVLARFYYGDKEDMFDDISYAKGSIILYALKNQMGDAAFYKSLNRYLTTNAFKNGETHQLRLAMEEVTGKDWSPYFNQWYYNGGHPVLSIDYGYENGKATIKVKQTQDSSVQIFTLPIKIDIYAGGKKIRKEILINSREQNFSFVVSAKPDLIDFDVDKILVGETNDNKTAENYYFQYKNAPSYANRIEALQFIMQSKAKSGQLVLLEGLKDKSADLRALSIDGINLDDAQIKAVALPILLQIAKADKNTEARSAAVVKLAETGDQAYKTLMLESLKDRSYKVIAAGVDGLAKLAPQESIATLASLDEDTKAHIAPSIATLYINEPKDEYQAFYDNIMLTGDRNKVFAVVGQYFQYLRANNNPVVTEKGIMNIAGAIERLKLQSYLNKQLSGAYTAAAQAKTQQAAAVSGEAKTKLSKQAELFKKGAADLGKE</sequence>
<proteinExistence type="inferred from homology"/>
<reference evidence="15 16" key="1">
    <citation type="submission" date="2015-11" db="EMBL/GenBank/DDBJ databases">
        <title>Sequence of Pedobacter ginsenosidimutans.</title>
        <authorList>
            <person name="Carson E."/>
            <person name="Keyser V."/>
            <person name="Newman J."/>
            <person name="Miller J."/>
        </authorList>
    </citation>
    <scope>NUCLEOTIDE SEQUENCE [LARGE SCALE GENOMIC DNA]</scope>
    <source>
        <strain evidence="15 16">KACC 14530</strain>
    </source>
</reference>
<evidence type="ECO:0000256" key="4">
    <source>
        <dbReference type="ARBA" id="ARBA00012564"/>
    </source>
</evidence>
<dbReference type="InterPro" id="IPR045357">
    <property type="entry name" value="Aminopeptidase_N-like_N"/>
</dbReference>
<evidence type="ECO:0000256" key="5">
    <source>
        <dbReference type="ARBA" id="ARBA00015611"/>
    </source>
</evidence>
<evidence type="ECO:0000259" key="14">
    <source>
        <dbReference type="Pfam" id="PF17900"/>
    </source>
</evidence>
<dbReference type="PANTHER" id="PTHR11533:SF174">
    <property type="entry name" value="PUROMYCIN-SENSITIVE AMINOPEPTIDASE-RELATED"/>
    <property type="match status" value="1"/>
</dbReference>
<dbReference type="PRINTS" id="PR00756">
    <property type="entry name" value="ALADIPTASE"/>
</dbReference>
<evidence type="ECO:0000256" key="1">
    <source>
        <dbReference type="ARBA" id="ARBA00000098"/>
    </source>
</evidence>
<dbReference type="InterPro" id="IPR014782">
    <property type="entry name" value="Peptidase_M1_dom"/>
</dbReference>
<dbReference type="GO" id="GO:0016285">
    <property type="term" value="F:alanyl aminopeptidase activity"/>
    <property type="evidence" value="ECO:0007669"/>
    <property type="project" value="UniProtKB-EC"/>
</dbReference>
<evidence type="ECO:0000256" key="12">
    <source>
        <dbReference type="SAM" id="SignalP"/>
    </source>
</evidence>
<dbReference type="Gene3D" id="1.10.390.10">
    <property type="entry name" value="Neutral Protease Domain 2"/>
    <property type="match status" value="1"/>
</dbReference>
<dbReference type="InterPro" id="IPR050344">
    <property type="entry name" value="Peptidase_M1_aminopeptidases"/>
</dbReference>
<dbReference type="GO" id="GO:0042277">
    <property type="term" value="F:peptide binding"/>
    <property type="evidence" value="ECO:0007669"/>
    <property type="project" value="TreeGrafter"/>
</dbReference>
<keyword evidence="7" id="KW-0645">Protease</keyword>
<dbReference type="Gene3D" id="1.25.10.10">
    <property type="entry name" value="Leucine-rich Repeat Variant"/>
    <property type="match status" value="1"/>
</dbReference>
<comment type="cofactor">
    <cofactor evidence="2">
        <name>Zn(2+)</name>
        <dbReference type="ChEBI" id="CHEBI:29105"/>
    </cofactor>
</comment>
<keyword evidence="10" id="KW-0862">Zinc</keyword>
<keyword evidence="6" id="KW-0031">Aminopeptidase</keyword>
<evidence type="ECO:0000313" key="15">
    <source>
        <dbReference type="EMBL" id="KRT18135.1"/>
    </source>
</evidence>
<dbReference type="SUPFAM" id="SSF63737">
    <property type="entry name" value="Leukotriene A4 hydrolase N-terminal domain"/>
    <property type="match status" value="1"/>
</dbReference>
<dbReference type="SUPFAM" id="SSF55486">
    <property type="entry name" value="Metalloproteases ('zincins'), catalytic domain"/>
    <property type="match status" value="1"/>
</dbReference>
<comment type="caution">
    <text evidence="15">The sequence shown here is derived from an EMBL/GenBank/DDBJ whole genome shotgun (WGS) entry which is preliminary data.</text>
</comment>
<dbReference type="Pfam" id="PF17900">
    <property type="entry name" value="Peptidase_M1_N"/>
    <property type="match status" value="1"/>
</dbReference>
<feature type="domain" description="Peptidase M1 membrane alanine aminopeptidase" evidence="13">
    <location>
        <begin position="276"/>
        <end position="482"/>
    </location>
</feature>
<gene>
    <name evidence="15" type="ORF">ASU31_02285</name>
</gene>
<dbReference type="InterPro" id="IPR011989">
    <property type="entry name" value="ARM-like"/>
</dbReference>
<dbReference type="GO" id="GO:0070006">
    <property type="term" value="F:metalloaminopeptidase activity"/>
    <property type="evidence" value="ECO:0007669"/>
    <property type="project" value="TreeGrafter"/>
</dbReference>
<evidence type="ECO:0000256" key="3">
    <source>
        <dbReference type="ARBA" id="ARBA00010136"/>
    </source>
</evidence>
<feature type="signal peptide" evidence="12">
    <location>
        <begin position="1"/>
        <end position="23"/>
    </location>
</feature>
<keyword evidence="12" id="KW-0732">Signal</keyword>
<dbReference type="SUPFAM" id="SSF48371">
    <property type="entry name" value="ARM repeat"/>
    <property type="match status" value="1"/>
</dbReference>
<evidence type="ECO:0000256" key="8">
    <source>
        <dbReference type="ARBA" id="ARBA00022723"/>
    </source>
</evidence>
<dbReference type="InterPro" id="IPR016024">
    <property type="entry name" value="ARM-type_fold"/>
</dbReference>
<name>A0A0T5VWA2_9SPHI</name>
<evidence type="ECO:0000256" key="7">
    <source>
        <dbReference type="ARBA" id="ARBA00022670"/>
    </source>
</evidence>
<dbReference type="InterPro" id="IPR001930">
    <property type="entry name" value="Peptidase_M1"/>
</dbReference>